<proteinExistence type="inferred from homology"/>
<comment type="caution">
    <text evidence="5">The sequence shown here is derived from an EMBL/GenBank/DDBJ whole genome shotgun (WGS) entry which is preliminary data.</text>
</comment>
<dbReference type="GO" id="GO:0003723">
    <property type="term" value="F:RNA binding"/>
    <property type="evidence" value="ECO:0007669"/>
    <property type="project" value="TreeGrafter"/>
</dbReference>
<evidence type="ECO:0000313" key="6">
    <source>
        <dbReference type="Proteomes" id="UP000193642"/>
    </source>
</evidence>
<dbReference type="Gene3D" id="3.40.50.300">
    <property type="entry name" value="P-loop containing nucleotide triphosphate hydrolases"/>
    <property type="match status" value="2"/>
</dbReference>
<evidence type="ECO:0000313" key="5">
    <source>
        <dbReference type="EMBL" id="ORY50853.1"/>
    </source>
</evidence>
<dbReference type="Gene3D" id="1.10.8.60">
    <property type="match status" value="2"/>
</dbReference>
<dbReference type="InterPro" id="IPR027417">
    <property type="entry name" value="P-loop_NTPase"/>
</dbReference>
<evidence type="ECO:0000259" key="4">
    <source>
        <dbReference type="SMART" id="SM00382"/>
    </source>
</evidence>
<dbReference type="GO" id="GO:0005524">
    <property type="term" value="F:ATP binding"/>
    <property type="evidence" value="ECO:0007669"/>
    <property type="project" value="UniProtKB-KW"/>
</dbReference>
<dbReference type="GO" id="GO:1990275">
    <property type="term" value="F:preribosome binding"/>
    <property type="evidence" value="ECO:0007669"/>
    <property type="project" value="TreeGrafter"/>
</dbReference>
<dbReference type="SUPFAM" id="SSF52540">
    <property type="entry name" value="P-loop containing nucleoside triphosphate hydrolases"/>
    <property type="match status" value="2"/>
</dbReference>
<dbReference type="Pfam" id="PF00004">
    <property type="entry name" value="AAA"/>
    <property type="match status" value="2"/>
</dbReference>
<dbReference type="EMBL" id="MCGO01000006">
    <property type="protein sequence ID" value="ORY50853.1"/>
    <property type="molecule type" value="Genomic_DNA"/>
</dbReference>
<keyword evidence="3" id="KW-0067">ATP-binding</keyword>
<sequence>MVQIALIQNDLYSRLGIVPSKSILVTGSTGVGKSHLINAVLSSARIQSFRVNALSLALWLYKMDQLGNSITDDTMCPLRKAINRARSSSPAVVILEDLHIVSDDLAGVEVDFGLCISRISSEIKRMADDSCVIATCRETEKLPVAFKRRGPDAIFQTQIMLEVPSSSTRKSIAKELLTAASYLLDSSDPSIANLKGDAVHQYSHRIAEVTPGFVARDIKNLITRASAHARLRRMNDTNLENITEQLQELKLSSSNNFPPLSWSQDFLKVLNCINASQAVDTGFDMSKTDLKWENIGGYEKVKSKLKTLVINPFENPQAYQRLKVKPPSGILLYGPSGCGKTLLAKTLGSNSPMNFISVNGNKIFSKYLGESEATVRRIFELARKLAPCIIFFDEIDILGVRREWSEDGASGVNERVLSTLLNEMDGVAEQKGVIVIGSTNRPEKLDDALLRPGRLDQHIYVPMPSHEDRAAILDSLLSRITSNVDVTRVANVTDGLSPADLVVLIREAKYLLMRGNDPDLAVLEWKHIAAALSGALKGPLTEAFV</sequence>
<reference evidence="5 6" key="1">
    <citation type="submission" date="2016-07" db="EMBL/GenBank/DDBJ databases">
        <title>Pervasive Adenine N6-methylation of Active Genes in Fungi.</title>
        <authorList>
            <consortium name="DOE Joint Genome Institute"/>
            <person name="Mondo S.J."/>
            <person name="Dannebaum R.O."/>
            <person name="Kuo R.C."/>
            <person name="Labutti K."/>
            <person name="Haridas S."/>
            <person name="Kuo A."/>
            <person name="Salamov A."/>
            <person name="Ahrendt S.R."/>
            <person name="Lipzen A."/>
            <person name="Sullivan W."/>
            <person name="Andreopoulos W.B."/>
            <person name="Clum A."/>
            <person name="Lindquist E."/>
            <person name="Daum C."/>
            <person name="Ramamoorthy G.K."/>
            <person name="Gryganskyi A."/>
            <person name="Culley D."/>
            <person name="Magnuson J.K."/>
            <person name="James T.Y."/>
            <person name="O'Malley M.A."/>
            <person name="Stajich J.E."/>
            <person name="Spatafora J.W."/>
            <person name="Visel A."/>
            <person name="Grigoriev I.V."/>
        </authorList>
    </citation>
    <scope>NUCLEOTIDE SEQUENCE [LARGE SCALE GENOMIC DNA]</scope>
    <source>
        <strain evidence="5 6">JEL800</strain>
    </source>
</reference>
<keyword evidence="2" id="KW-0547">Nucleotide-binding</keyword>
<dbReference type="Proteomes" id="UP000193642">
    <property type="component" value="Unassembled WGS sequence"/>
</dbReference>
<feature type="domain" description="AAA+ ATPase" evidence="4">
    <location>
        <begin position="19"/>
        <end position="165"/>
    </location>
</feature>
<dbReference type="InterPro" id="IPR003593">
    <property type="entry name" value="AAA+_ATPase"/>
</dbReference>
<dbReference type="InterPro" id="IPR003959">
    <property type="entry name" value="ATPase_AAA_core"/>
</dbReference>
<dbReference type="InterPro" id="IPR050168">
    <property type="entry name" value="AAA_ATPase_domain"/>
</dbReference>
<gene>
    <name evidence="5" type="ORF">BCR33DRAFT_712828</name>
</gene>
<feature type="domain" description="AAA+ ATPase" evidence="4">
    <location>
        <begin position="326"/>
        <end position="465"/>
    </location>
</feature>
<dbReference type="GO" id="GO:0005634">
    <property type="term" value="C:nucleus"/>
    <property type="evidence" value="ECO:0007669"/>
    <property type="project" value="TreeGrafter"/>
</dbReference>
<evidence type="ECO:0000256" key="1">
    <source>
        <dbReference type="ARBA" id="ARBA00006914"/>
    </source>
</evidence>
<dbReference type="OrthoDB" id="5421at2759"/>
<accession>A0A1Y2CV14</accession>
<dbReference type="PANTHER" id="PTHR23077">
    <property type="entry name" value="AAA-FAMILY ATPASE"/>
    <property type="match status" value="1"/>
</dbReference>
<dbReference type="FunFam" id="3.40.50.300:FF:000661">
    <property type="entry name" value="calmodulin-interacting protein 111 isoform X1"/>
    <property type="match status" value="1"/>
</dbReference>
<dbReference type="STRING" id="329046.A0A1Y2CV14"/>
<keyword evidence="6" id="KW-1185">Reference proteome</keyword>
<dbReference type="AlphaFoldDB" id="A0A1Y2CV14"/>
<dbReference type="PANTHER" id="PTHR23077:SF171">
    <property type="entry name" value="NUCLEAR VALOSIN-CONTAINING PROTEIN-LIKE"/>
    <property type="match status" value="1"/>
</dbReference>
<evidence type="ECO:0000256" key="3">
    <source>
        <dbReference type="ARBA" id="ARBA00022840"/>
    </source>
</evidence>
<protein>
    <submittedName>
        <fullName evidence="5">AAA-domain-containing protein</fullName>
    </submittedName>
</protein>
<evidence type="ECO:0000256" key="2">
    <source>
        <dbReference type="ARBA" id="ARBA00022741"/>
    </source>
</evidence>
<dbReference type="GO" id="GO:0016887">
    <property type="term" value="F:ATP hydrolysis activity"/>
    <property type="evidence" value="ECO:0007669"/>
    <property type="project" value="InterPro"/>
</dbReference>
<dbReference type="SMART" id="SM00382">
    <property type="entry name" value="AAA"/>
    <property type="match status" value="2"/>
</dbReference>
<organism evidence="5 6">
    <name type="scientific">Rhizoclosmatium globosum</name>
    <dbReference type="NCBI Taxonomy" id="329046"/>
    <lineage>
        <taxon>Eukaryota</taxon>
        <taxon>Fungi</taxon>
        <taxon>Fungi incertae sedis</taxon>
        <taxon>Chytridiomycota</taxon>
        <taxon>Chytridiomycota incertae sedis</taxon>
        <taxon>Chytridiomycetes</taxon>
        <taxon>Chytridiales</taxon>
        <taxon>Chytriomycetaceae</taxon>
        <taxon>Rhizoclosmatium</taxon>
    </lineage>
</organism>
<name>A0A1Y2CV14_9FUNG</name>
<comment type="similarity">
    <text evidence="1">Belongs to the AAA ATPase family.</text>
</comment>
<dbReference type="GO" id="GO:0042254">
    <property type="term" value="P:ribosome biogenesis"/>
    <property type="evidence" value="ECO:0007669"/>
    <property type="project" value="TreeGrafter"/>
</dbReference>